<dbReference type="PROSITE" id="PS00039">
    <property type="entry name" value="DEAD_ATP_HELICASE"/>
    <property type="match status" value="1"/>
</dbReference>
<dbReference type="CDD" id="cd00268">
    <property type="entry name" value="DEADc"/>
    <property type="match status" value="1"/>
</dbReference>
<feature type="domain" description="Helicase C-terminal" evidence="10">
    <location>
        <begin position="230"/>
        <end position="381"/>
    </location>
</feature>
<dbReference type="PANTHER" id="PTHR47959:SF13">
    <property type="entry name" value="ATP-DEPENDENT RNA HELICASE RHLE"/>
    <property type="match status" value="1"/>
</dbReference>
<protein>
    <submittedName>
        <fullName evidence="12">DEAD/DEAH box helicase</fullName>
    </submittedName>
</protein>
<dbReference type="InterPro" id="IPR000629">
    <property type="entry name" value="RNA-helicase_DEAD-box_CS"/>
</dbReference>
<organism evidence="12 13">
    <name type="scientific">Marivirga aurantiaca</name>
    <dbReference type="NCBI Taxonomy" id="2802615"/>
    <lineage>
        <taxon>Bacteria</taxon>
        <taxon>Pseudomonadati</taxon>
        <taxon>Bacteroidota</taxon>
        <taxon>Cytophagia</taxon>
        <taxon>Cytophagales</taxon>
        <taxon>Marivirgaceae</taxon>
        <taxon>Marivirga</taxon>
    </lineage>
</organism>
<evidence type="ECO:0000259" key="9">
    <source>
        <dbReference type="PROSITE" id="PS51192"/>
    </source>
</evidence>
<dbReference type="GO" id="GO:0003676">
    <property type="term" value="F:nucleic acid binding"/>
    <property type="evidence" value="ECO:0007669"/>
    <property type="project" value="InterPro"/>
</dbReference>
<dbReference type="SMART" id="SM00487">
    <property type="entry name" value="DEXDc"/>
    <property type="match status" value="1"/>
</dbReference>
<dbReference type="Proteomes" id="UP000611723">
    <property type="component" value="Unassembled WGS sequence"/>
</dbReference>
<gene>
    <name evidence="12" type="ORF">JKA74_05525</name>
</gene>
<dbReference type="GO" id="GO:0003724">
    <property type="term" value="F:RNA helicase activity"/>
    <property type="evidence" value="ECO:0007669"/>
    <property type="project" value="InterPro"/>
</dbReference>
<feature type="domain" description="DEAD-box RNA helicase Q" evidence="11">
    <location>
        <begin position="1"/>
        <end position="29"/>
    </location>
</feature>
<dbReference type="PROSITE" id="PS51195">
    <property type="entry name" value="Q_MOTIF"/>
    <property type="match status" value="1"/>
</dbReference>
<evidence type="ECO:0000256" key="8">
    <source>
        <dbReference type="SAM" id="MobiDB-lite"/>
    </source>
</evidence>
<accession>A0A935C6P4</accession>
<feature type="short sequence motif" description="Q motif" evidence="6">
    <location>
        <begin position="1"/>
        <end position="29"/>
    </location>
</feature>
<comment type="similarity">
    <text evidence="5 7">Belongs to the DEAD box helicase family.</text>
</comment>
<dbReference type="InterPro" id="IPR014014">
    <property type="entry name" value="RNA_helicase_DEAD_Q_motif"/>
</dbReference>
<evidence type="ECO:0000259" key="11">
    <source>
        <dbReference type="PROSITE" id="PS51195"/>
    </source>
</evidence>
<feature type="domain" description="Helicase ATP-binding" evidence="9">
    <location>
        <begin position="32"/>
        <end position="208"/>
    </location>
</feature>
<evidence type="ECO:0000313" key="13">
    <source>
        <dbReference type="Proteomes" id="UP000611723"/>
    </source>
</evidence>
<dbReference type="InterPro" id="IPR014001">
    <property type="entry name" value="Helicase_ATP-bd"/>
</dbReference>
<dbReference type="InterPro" id="IPR001650">
    <property type="entry name" value="Helicase_C-like"/>
</dbReference>
<proteinExistence type="inferred from homology"/>
<comment type="caution">
    <text evidence="12">The sequence shown here is derived from an EMBL/GenBank/DDBJ whole genome shotgun (WGS) entry which is preliminary data.</text>
</comment>
<evidence type="ECO:0000256" key="3">
    <source>
        <dbReference type="ARBA" id="ARBA00022806"/>
    </source>
</evidence>
<dbReference type="InterPro" id="IPR050079">
    <property type="entry name" value="DEAD_box_RNA_helicase"/>
</dbReference>
<dbReference type="GO" id="GO:0005829">
    <property type="term" value="C:cytosol"/>
    <property type="evidence" value="ECO:0007669"/>
    <property type="project" value="TreeGrafter"/>
</dbReference>
<dbReference type="GO" id="GO:0005524">
    <property type="term" value="F:ATP binding"/>
    <property type="evidence" value="ECO:0007669"/>
    <property type="project" value="UniProtKB-KW"/>
</dbReference>
<evidence type="ECO:0000256" key="1">
    <source>
        <dbReference type="ARBA" id="ARBA00022741"/>
    </source>
</evidence>
<feature type="region of interest" description="Disordered" evidence="8">
    <location>
        <begin position="372"/>
        <end position="407"/>
    </location>
</feature>
<dbReference type="SUPFAM" id="SSF52540">
    <property type="entry name" value="P-loop containing nucleoside triphosphate hydrolases"/>
    <property type="match status" value="1"/>
</dbReference>
<evidence type="ECO:0000256" key="2">
    <source>
        <dbReference type="ARBA" id="ARBA00022801"/>
    </source>
</evidence>
<dbReference type="Gene3D" id="3.40.50.300">
    <property type="entry name" value="P-loop containing nucleotide triphosphate hydrolases"/>
    <property type="match status" value="2"/>
</dbReference>
<dbReference type="PROSITE" id="PS51194">
    <property type="entry name" value="HELICASE_CTER"/>
    <property type="match status" value="1"/>
</dbReference>
<evidence type="ECO:0000313" key="12">
    <source>
        <dbReference type="EMBL" id="MBK6264490.1"/>
    </source>
</evidence>
<reference evidence="12" key="1">
    <citation type="submission" date="2021-01" db="EMBL/GenBank/DDBJ databases">
        <title>Marivirga aurantiaca sp. nov., isolated from intertidal surface sediments.</title>
        <authorList>
            <person name="Zhang M."/>
        </authorList>
    </citation>
    <scope>NUCLEOTIDE SEQUENCE</scope>
    <source>
        <strain evidence="12">S37H4</strain>
    </source>
</reference>
<dbReference type="EMBL" id="JAEQBW010000001">
    <property type="protein sequence ID" value="MBK6264490.1"/>
    <property type="molecule type" value="Genomic_DNA"/>
</dbReference>
<evidence type="ECO:0000256" key="5">
    <source>
        <dbReference type="ARBA" id="ARBA00038437"/>
    </source>
</evidence>
<dbReference type="GO" id="GO:0016787">
    <property type="term" value="F:hydrolase activity"/>
    <property type="evidence" value="ECO:0007669"/>
    <property type="project" value="UniProtKB-KW"/>
</dbReference>
<keyword evidence="13" id="KW-1185">Reference proteome</keyword>
<dbReference type="Pfam" id="PF00271">
    <property type="entry name" value="Helicase_C"/>
    <property type="match status" value="1"/>
</dbReference>
<keyword evidence="3 7" id="KW-0347">Helicase</keyword>
<dbReference type="AlphaFoldDB" id="A0A935C6P4"/>
<dbReference type="SMART" id="SM00490">
    <property type="entry name" value="HELICc"/>
    <property type="match status" value="1"/>
</dbReference>
<dbReference type="RefSeq" id="WP_201430149.1">
    <property type="nucleotide sequence ID" value="NZ_JAEQBW010000001.1"/>
</dbReference>
<keyword evidence="1 7" id="KW-0547">Nucleotide-binding</keyword>
<dbReference type="InterPro" id="IPR027417">
    <property type="entry name" value="P-loop_NTPase"/>
</dbReference>
<dbReference type="Pfam" id="PF00270">
    <property type="entry name" value="DEAD"/>
    <property type="match status" value="1"/>
</dbReference>
<evidence type="ECO:0000256" key="6">
    <source>
        <dbReference type="PROSITE-ProRule" id="PRU00552"/>
    </source>
</evidence>
<evidence type="ECO:0000256" key="4">
    <source>
        <dbReference type="ARBA" id="ARBA00022840"/>
    </source>
</evidence>
<dbReference type="CDD" id="cd18787">
    <property type="entry name" value="SF2_C_DEAD"/>
    <property type="match status" value="1"/>
</dbReference>
<dbReference type="InterPro" id="IPR044742">
    <property type="entry name" value="DEAD/DEAH_RhlB"/>
</dbReference>
<dbReference type="PROSITE" id="PS51192">
    <property type="entry name" value="HELICASE_ATP_BIND_1"/>
    <property type="match status" value="1"/>
</dbReference>
<evidence type="ECO:0000259" key="10">
    <source>
        <dbReference type="PROSITE" id="PS51194"/>
    </source>
</evidence>
<sequence>MEFNQFNFHPTLKEGLDMMGFKEATPIQSEAIPKILEGKDLIACAQTGTGKTAAFVLPILHKIATADKNSKEVNTLIIAPTRELAQQIDQQIEGFSYFTNASSIAIYGGGDGSAWEQQKKAIRQGVDILVATPGRLIALLNSNETNLGHIEHLILDEADRMLDMGFSDDINRIVKQLPAKRQTLLFSATMPPKIKKLAAAILTNPEEISLAISKPAAGISQKAFMTFDGQKTPLLKFILDSGRYETAIVFAGTKDKVKSLEKELKGLNMRQKSFHSDLEQVEREEIMRDFRSKKVQVLIGTDILSRGIDVENISLVVNYDVPGDAEDYVHRIGRTARAATTGEAITFVNEKDMEKFNRIEELIEKEVIKTNSLPNQLGDGPEYDKKAKKYRKPGGFSGKKSFHKKRR</sequence>
<dbReference type="InterPro" id="IPR011545">
    <property type="entry name" value="DEAD/DEAH_box_helicase_dom"/>
</dbReference>
<evidence type="ECO:0000256" key="7">
    <source>
        <dbReference type="RuleBase" id="RU000492"/>
    </source>
</evidence>
<name>A0A935C6P4_9BACT</name>
<dbReference type="PANTHER" id="PTHR47959">
    <property type="entry name" value="ATP-DEPENDENT RNA HELICASE RHLE-RELATED"/>
    <property type="match status" value="1"/>
</dbReference>
<keyword evidence="4 7" id="KW-0067">ATP-binding</keyword>
<keyword evidence="2 7" id="KW-0378">Hydrolase</keyword>